<evidence type="ECO:0000256" key="1">
    <source>
        <dbReference type="ARBA" id="ARBA00004123"/>
    </source>
</evidence>
<dbReference type="EnsemblMetazoa" id="ACOM039113-RA">
    <property type="protein sequence ID" value="ACOM039113-PA.2"/>
    <property type="gene ID" value="ACOM039113"/>
</dbReference>
<keyword evidence="5 8" id="KW-0862">Zinc</keyword>
<dbReference type="GO" id="GO:0003700">
    <property type="term" value="F:DNA-binding transcription factor activity"/>
    <property type="evidence" value="ECO:0007669"/>
    <property type="project" value="InterPro"/>
</dbReference>
<protein>
    <recommendedName>
        <fullName evidence="13">Transcription factor grauzone</fullName>
    </recommendedName>
</protein>
<dbReference type="Pfam" id="PF12874">
    <property type="entry name" value="zf-met"/>
    <property type="match status" value="1"/>
</dbReference>
<sequence length="403" mass="47245">MSEKCRLCLGSLSSTGPKISIRDAEFQKELKTVFHFDIIHDMSLPEHVCNECRSAVSYCHSYCLQVQANQVQLLGKANENVSKPVENVKLESLVEEDYCTKTEKHLQKEELAVNQEATMCLEDREGLSVDEDCVRGKNDKQRRRARQSIKNKPDLQKETENQDTSSKEVSQANQLENDKIITQFFTLECEICATTAESFVQLLDHYRTAHKTKGYVRCCGKQFFRRYILVDHIAAHRGTIRCEICHKTYKTKRYLALHFAKSHSGETDRPFKCGNSSHNHKWFSGKYNLRKHVRFMHLEGGQVFRCELCPHESPNSRALANHKLRVHVEERFECEYCGKRFKRRPNLREHIASHTNMPLYSCEICQNRTFNSKANYFTHRKHKHPQEWEAQKRLRTEREMSKN</sequence>
<comment type="subcellular location">
    <subcellularLocation>
        <location evidence="1">Nucleus</location>
    </subcellularLocation>
</comment>
<feature type="domain" description="C2H2-type" evidence="10">
    <location>
        <begin position="304"/>
        <end position="332"/>
    </location>
</feature>
<dbReference type="Pfam" id="PF00096">
    <property type="entry name" value="zf-C2H2"/>
    <property type="match status" value="2"/>
</dbReference>
<dbReference type="PROSITE" id="PS51915">
    <property type="entry name" value="ZAD"/>
    <property type="match status" value="1"/>
</dbReference>
<dbReference type="PROSITE" id="PS50157">
    <property type="entry name" value="ZINC_FINGER_C2H2_2"/>
    <property type="match status" value="3"/>
</dbReference>
<dbReference type="VEuPathDB" id="VectorBase:ACON2_029167"/>
<dbReference type="Pfam" id="PF07776">
    <property type="entry name" value="zf-AD"/>
    <property type="match status" value="1"/>
</dbReference>
<evidence type="ECO:0000256" key="7">
    <source>
        <dbReference type="PROSITE-ProRule" id="PRU00042"/>
    </source>
</evidence>
<feature type="domain" description="C2H2-type" evidence="10">
    <location>
        <begin position="240"/>
        <end position="268"/>
    </location>
</feature>
<feature type="binding site" evidence="8">
    <location>
        <position position="8"/>
    </location>
    <ligand>
        <name>Zn(2+)</name>
        <dbReference type="ChEBI" id="CHEBI:29105"/>
    </ligand>
</feature>
<feature type="compositionally biased region" description="Basic and acidic residues" evidence="9">
    <location>
        <begin position="151"/>
        <end position="160"/>
    </location>
</feature>
<organism evidence="12">
    <name type="scientific">Anopheles coluzzii</name>
    <name type="common">African malaria mosquito</name>
    <dbReference type="NCBI Taxonomy" id="1518534"/>
    <lineage>
        <taxon>Eukaryota</taxon>
        <taxon>Metazoa</taxon>
        <taxon>Ecdysozoa</taxon>
        <taxon>Arthropoda</taxon>
        <taxon>Hexapoda</taxon>
        <taxon>Insecta</taxon>
        <taxon>Pterygota</taxon>
        <taxon>Neoptera</taxon>
        <taxon>Endopterygota</taxon>
        <taxon>Diptera</taxon>
        <taxon>Nematocera</taxon>
        <taxon>Culicoidea</taxon>
        <taxon>Culicidae</taxon>
        <taxon>Anophelinae</taxon>
        <taxon>Anopheles</taxon>
    </lineage>
</organism>
<feature type="region of interest" description="Disordered" evidence="9">
    <location>
        <begin position="132"/>
        <end position="171"/>
    </location>
</feature>
<feature type="compositionally biased region" description="Polar residues" evidence="9">
    <location>
        <begin position="162"/>
        <end position="171"/>
    </location>
</feature>
<evidence type="ECO:0000256" key="4">
    <source>
        <dbReference type="ARBA" id="ARBA00022771"/>
    </source>
</evidence>
<dbReference type="SUPFAM" id="SSF57667">
    <property type="entry name" value="beta-beta-alpha zinc fingers"/>
    <property type="match status" value="2"/>
</dbReference>
<dbReference type="PANTHER" id="PTHR23225:SF2">
    <property type="entry name" value="AT09679P-RELATED"/>
    <property type="match status" value="1"/>
</dbReference>
<evidence type="ECO:0000313" key="12">
    <source>
        <dbReference type="EnsemblMetazoa" id="ACOM039113-PA.2"/>
    </source>
</evidence>
<feature type="binding site" evidence="8">
    <location>
        <position position="5"/>
    </location>
    <ligand>
        <name>Zn(2+)</name>
        <dbReference type="ChEBI" id="CHEBI:29105"/>
    </ligand>
</feature>
<feature type="compositionally biased region" description="Basic residues" evidence="9">
    <location>
        <begin position="140"/>
        <end position="149"/>
    </location>
</feature>
<feature type="binding site" evidence="8">
    <location>
        <position position="52"/>
    </location>
    <ligand>
        <name>Zn(2+)</name>
        <dbReference type="ChEBI" id="CHEBI:29105"/>
    </ligand>
</feature>
<evidence type="ECO:0000256" key="9">
    <source>
        <dbReference type="SAM" id="MobiDB-lite"/>
    </source>
</evidence>
<dbReference type="Gene3D" id="3.30.160.60">
    <property type="entry name" value="Classic Zinc Finger"/>
    <property type="match status" value="3"/>
</dbReference>
<dbReference type="GO" id="GO:0005634">
    <property type="term" value="C:nucleus"/>
    <property type="evidence" value="ECO:0007669"/>
    <property type="project" value="UniProtKB-SubCell"/>
</dbReference>
<dbReference type="PANTHER" id="PTHR23225">
    <property type="entry name" value="ZINC FINGER PROTEIN"/>
    <property type="match status" value="1"/>
</dbReference>
<feature type="domain" description="C2H2-type" evidence="10">
    <location>
        <begin position="332"/>
        <end position="359"/>
    </location>
</feature>
<dbReference type="SUPFAM" id="SSF57716">
    <property type="entry name" value="Glucocorticoid receptor-like (DNA-binding domain)"/>
    <property type="match status" value="1"/>
</dbReference>
<evidence type="ECO:0000256" key="5">
    <source>
        <dbReference type="ARBA" id="ARBA00022833"/>
    </source>
</evidence>
<evidence type="ECO:0000259" key="11">
    <source>
        <dbReference type="PROSITE" id="PS51915"/>
    </source>
</evidence>
<evidence type="ECO:0000256" key="6">
    <source>
        <dbReference type="ARBA" id="ARBA00023242"/>
    </source>
</evidence>
<dbReference type="InterPro" id="IPR013087">
    <property type="entry name" value="Znf_C2H2_type"/>
</dbReference>
<evidence type="ECO:0000256" key="3">
    <source>
        <dbReference type="ARBA" id="ARBA00022737"/>
    </source>
</evidence>
<keyword evidence="3" id="KW-0677">Repeat</keyword>
<evidence type="ECO:0008006" key="13">
    <source>
        <dbReference type="Google" id="ProtNLM"/>
    </source>
</evidence>
<dbReference type="PROSITE" id="PS00028">
    <property type="entry name" value="ZINC_FINGER_C2H2_1"/>
    <property type="match status" value="2"/>
</dbReference>
<evidence type="ECO:0000256" key="2">
    <source>
        <dbReference type="ARBA" id="ARBA00022723"/>
    </source>
</evidence>
<evidence type="ECO:0000259" key="10">
    <source>
        <dbReference type="PROSITE" id="PS50157"/>
    </source>
</evidence>
<keyword evidence="4 7" id="KW-0863">Zinc-finger</keyword>
<accession>A0A8W7PWT7</accession>
<feature type="domain" description="ZAD" evidence="11">
    <location>
        <begin position="3"/>
        <end position="76"/>
    </location>
</feature>
<dbReference type="Gene3D" id="3.40.1800.20">
    <property type="match status" value="1"/>
</dbReference>
<evidence type="ECO:0000256" key="8">
    <source>
        <dbReference type="PROSITE-ProRule" id="PRU01263"/>
    </source>
</evidence>
<dbReference type="InterPro" id="IPR012934">
    <property type="entry name" value="Znf_AD"/>
</dbReference>
<dbReference type="InterPro" id="IPR036236">
    <property type="entry name" value="Znf_C2H2_sf"/>
</dbReference>
<name>A0A8W7PWT7_ANOCL</name>
<reference evidence="12" key="1">
    <citation type="submission" date="2022-08" db="UniProtKB">
        <authorList>
            <consortium name="EnsemblMetazoa"/>
        </authorList>
    </citation>
    <scope>IDENTIFICATION</scope>
</reference>
<keyword evidence="6" id="KW-0539">Nucleus</keyword>
<dbReference type="InterPro" id="IPR039970">
    <property type="entry name" value="TF_Grauzone"/>
</dbReference>
<keyword evidence="2 8" id="KW-0479">Metal-binding</keyword>
<dbReference type="FunFam" id="3.30.160.60:FF:000145">
    <property type="entry name" value="Zinc finger protein 574"/>
    <property type="match status" value="1"/>
</dbReference>
<feature type="binding site" evidence="8">
    <location>
        <position position="49"/>
    </location>
    <ligand>
        <name>Zn(2+)</name>
        <dbReference type="ChEBI" id="CHEBI:29105"/>
    </ligand>
</feature>
<dbReference type="Proteomes" id="UP000075882">
    <property type="component" value="Unassembled WGS sequence"/>
</dbReference>
<dbReference type="SMART" id="SM00355">
    <property type="entry name" value="ZnF_C2H2"/>
    <property type="match status" value="7"/>
</dbReference>
<dbReference type="AlphaFoldDB" id="A0A8W7PWT7"/>
<dbReference type="GO" id="GO:0008270">
    <property type="term" value="F:zinc ion binding"/>
    <property type="evidence" value="ECO:0007669"/>
    <property type="project" value="UniProtKB-UniRule"/>
</dbReference>
<dbReference type="SMART" id="SM00868">
    <property type="entry name" value="zf-AD"/>
    <property type="match status" value="1"/>
</dbReference>
<proteinExistence type="predicted"/>